<gene>
    <name evidence="1" type="ORF">ARAM_006022</name>
</gene>
<comment type="caution">
    <text evidence="1">The sequence shown here is derived from an EMBL/GenBank/DDBJ whole genome shotgun (WGS) entry which is preliminary data.</text>
</comment>
<keyword evidence="2" id="KW-1185">Reference proteome</keyword>
<organism evidence="1 2">
    <name type="scientific">Aspergillus rambellii</name>
    <dbReference type="NCBI Taxonomy" id="308745"/>
    <lineage>
        <taxon>Eukaryota</taxon>
        <taxon>Fungi</taxon>
        <taxon>Dikarya</taxon>
        <taxon>Ascomycota</taxon>
        <taxon>Pezizomycotina</taxon>
        <taxon>Eurotiomycetes</taxon>
        <taxon>Eurotiomycetidae</taxon>
        <taxon>Eurotiales</taxon>
        <taxon>Aspergillaceae</taxon>
        <taxon>Aspergillus</taxon>
        <taxon>Aspergillus subgen. Nidulantes</taxon>
    </lineage>
</organism>
<evidence type="ECO:0000313" key="2">
    <source>
        <dbReference type="Proteomes" id="UP000034291"/>
    </source>
</evidence>
<feature type="non-terminal residue" evidence="1">
    <location>
        <position position="124"/>
    </location>
</feature>
<dbReference type="AlphaFoldDB" id="A0A0F8URW6"/>
<proteinExistence type="predicted"/>
<protein>
    <submittedName>
        <fullName evidence="1">Uncharacterized protein</fullName>
    </submittedName>
</protein>
<name>A0A0F8URW6_9EURO</name>
<sequence length="124" mass="13579">MNNRRRLLIFQESPNPSNPTEPIYHAVNKLGLPICGAGPDMPSILDLPLRILRAFTEIFNDPRYKGWCVPSLLQSSWLAGWLAGWLAVAIVSAAPYKDPTVSGTFFAVVLEQVQGQVQGQGQGC</sequence>
<reference evidence="1 2" key="1">
    <citation type="submission" date="2015-02" db="EMBL/GenBank/DDBJ databases">
        <title>Draft Genome Sequences of Two Closely-Related Aflatoxigenic Aspergillus Species Obtained from the Cote d'Ivoire.</title>
        <authorList>
            <person name="Moore G.G."/>
            <person name="Beltz S.B."/>
            <person name="Mack B.M."/>
        </authorList>
    </citation>
    <scope>NUCLEOTIDE SEQUENCE [LARGE SCALE GENOMIC DNA]</scope>
    <source>
        <strain evidence="1 2">SRRC1468</strain>
    </source>
</reference>
<accession>A0A0F8URW6</accession>
<dbReference type="EMBL" id="JZBS01003780">
    <property type="protein sequence ID" value="KKK13611.1"/>
    <property type="molecule type" value="Genomic_DNA"/>
</dbReference>
<dbReference type="OrthoDB" id="4226308at2759"/>
<evidence type="ECO:0000313" key="1">
    <source>
        <dbReference type="EMBL" id="KKK13611.1"/>
    </source>
</evidence>
<dbReference type="Proteomes" id="UP000034291">
    <property type="component" value="Unassembled WGS sequence"/>
</dbReference>